<accession>A0AAV2SN87</accession>
<dbReference type="Gene3D" id="3.40.50.1820">
    <property type="entry name" value="alpha/beta hydrolase"/>
    <property type="match status" value="1"/>
</dbReference>
<keyword evidence="2" id="KW-0732">Signal</keyword>
<dbReference type="InterPro" id="IPR000073">
    <property type="entry name" value="AB_hydrolase_1"/>
</dbReference>
<comment type="caution">
    <text evidence="4">The sequence shown here is derived from an EMBL/GenBank/DDBJ whole genome shotgun (WGS) entry which is preliminary data.</text>
</comment>
<dbReference type="GO" id="GO:0004301">
    <property type="term" value="F:epoxide hydrolase activity"/>
    <property type="evidence" value="ECO:0007669"/>
    <property type="project" value="TreeGrafter"/>
</dbReference>
<evidence type="ECO:0000313" key="5">
    <source>
        <dbReference type="Proteomes" id="UP001497623"/>
    </source>
</evidence>
<evidence type="ECO:0000313" key="4">
    <source>
        <dbReference type="EMBL" id="CAL4215611.1"/>
    </source>
</evidence>
<evidence type="ECO:0000259" key="3">
    <source>
        <dbReference type="Pfam" id="PF00561"/>
    </source>
</evidence>
<proteinExistence type="predicted"/>
<evidence type="ECO:0000256" key="2">
    <source>
        <dbReference type="SAM" id="SignalP"/>
    </source>
</evidence>
<sequence>QHCIAAAMWLVALIPLCSCGIVSSGASEPAVVRTPDSRFKDLYQQSYPWEPRYIWLTIPGVSKPLRVHYVDEGPAYANETLLLLHGTPTWSYLWRKMVPSFLKAGYRVVMFDFIGFGRSDKLTAIDAYTHDLHVGTLMDLVQTLDLK</sequence>
<dbReference type="InterPro" id="IPR051340">
    <property type="entry name" value="Haloalkane_dehalogenase"/>
</dbReference>
<feature type="signal peptide" evidence="2">
    <location>
        <begin position="1"/>
        <end position="19"/>
    </location>
</feature>
<keyword evidence="1" id="KW-0378">Hydrolase</keyword>
<dbReference type="InterPro" id="IPR029058">
    <property type="entry name" value="AB_hydrolase_fold"/>
</dbReference>
<feature type="non-terminal residue" evidence="4">
    <location>
        <position position="1"/>
    </location>
</feature>
<dbReference type="Pfam" id="PF00561">
    <property type="entry name" value="Abhydrolase_1"/>
    <property type="match status" value="1"/>
</dbReference>
<dbReference type="PANTHER" id="PTHR42977">
    <property type="entry name" value="HYDROLASE-RELATED"/>
    <property type="match status" value="1"/>
</dbReference>
<dbReference type="AlphaFoldDB" id="A0AAV2SN87"/>
<protein>
    <recommendedName>
        <fullName evidence="3">AB hydrolase-1 domain-containing protein</fullName>
    </recommendedName>
</protein>
<feature type="chain" id="PRO_5043337715" description="AB hydrolase-1 domain-containing protein" evidence="2">
    <location>
        <begin position="20"/>
        <end position="147"/>
    </location>
</feature>
<dbReference type="PANTHER" id="PTHR42977:SF3">
    <property type="entry name" value="AB HYDROLASE-1 DOMAIN-CONTAINING PROTEIN"/>
    <property type="match status" value="1"/>
</dbReference>
<gene>
    <name evidence="4" type="ORF">MNOR_LOCUS38712</name>
</gene>
<dbReference type="EMBL" id="CAXKWB010091018">
    <property type="protein sequence ID" value="CAL4215611.1"/>
    <property type="molecule type" value="Genomic_DNA"/>
</dbReference>
<name>A0AAV2SN87_MEGNR</name>
<keyword evidence="5" id="KW-1185">Reference proteome</keyword>
<dbReference type="SUPFAM" id="SSF53474">
    <property type="entry name" value="alpha/beta-Hydrolases"/>
    <property type="match status" value="1"/>
</dbReference>
<reference evidence="4 5" key="1">
    <citation type="submission" date="2024-05" db="EMBL/GenBank/DDBJ databases">
        <authorList>
            <person name="Wallberg A."/>
        </authorList>
    </citation>
    <scope>NUCLEOTIDE SEQUENCE [LARGE SCALE GENOMIC DNA]</scope>
</reference>
<feature type="non-terminal residue" evidence="4">
    <location>
        <position position="147"/>
    </location>
</feature>
<organism evidence="4 5">
    <name type="scientific">Meganyctiphanes norvegica</name>
    <name type="common">Northern krill</name>
    <name type="synonym">Thysanopoda norvegica</name>
    <dbReference type="NCBI Taxonomy" id="48144"/>
    <lineage>
        <taxon>Eukaryota</taxon>
        <taxon>Metazoa</taxon>
        <taxon>Ecdysozoa</taxon>
        <taxon>Arthropoda</taxon>
        <taxon>Crustacea</taxon>
        <taxon>Multicrustacea</taxon>
        <taxon>Malacostraca</taxon>
        <taxon>Eumalacostraca</taxon>
        <taxon>Eucarida</taxon>
        <taxon>Euphausiacea</taxon>
        <taxon>Euphausiidae</taxon>
        <taxon>Meganyctiphanes</taxon>
    </lineage>
</organism>
<evidence type="ECO:0000256" key="1">
    <source>
        <dbReference type="ARBA" id="ARBA00022801"/>
    </source>
</evidence>
<feature type="domain" description="AB hydrolase-1" evidence="3">
    <location>
        <begin position="80"/>
        <end position="131"/>
    </location>
</feature>
<dbReference type="Proteomes" id="UP001497623">
    <property type="component" value="Unassembled WGS sequence"/>
</dbReference>